<sequence>MYSGETRTLFNREVEINFVVTTYDMVPIEGCKVKKCGVHLLCPEDYKWKDLIDLSSLKRKLKLNGNGRYNDEPPSDDFSAACNCQFKSSATSLDLNEMLDTTEPLSKRLKVCNYKNKEIEVAELNPSTSQPTGFADSDSEIEVAELNPNLVHEFPSSVLQRFSLAAAEIDGVLYATGGFDGKDYLKMAAGRKIQTFIITGNSPSTNPTYTRASARNLGKSQLGGVIFGCKNNTIKECLTNQLFGLPAQDFTHVKNIDTGLFLFLFNYTDGNFTASMKLRALEK</sequence>
<keyword evidence="2" id="KW-1185">Reference proteome</keyword>
<dbReference type="EMBL" id="CM047744">
    <property type="protein sequence ID" value="KAJ0028385.1"/>
    <property type="molecule type" value="Genomic_DNA"/>
</dbReference>
<accession>A0ACC0Y2F4</accession>
<name>A0ACC0Y2F4_9ROSI</name>
<gene>
    <name evidence="1" type="ORF">Pint_34969</name>
</gene>
<dbReference type="Proteomes" id="UP001163603">
    <property type="component" value="Chromosome 9"/>
</dbReference>
<reference evidence="2" key="1">
    <citation type="journal article" date="2023" name="G3 (Bethesda)">
        <title>Genome assembly and association tests identify interacting loci associated with vigor, precocity, and sex in interspecific pistachio rootstocks.</title>
        <authorList>
            <person name="Palmer W."/>
            <person name="Jacygrad E."/>
            <person name="Sagayaradj S."/>
            <person name="Cavanaugh K."/>
            <person name="Han R."/>
            <person name="Bertier L."/>
            <person name="Beede B."/>
            <person name="Kafkas S."/>
            <person name="Golino D."/>
            <person name="Preece J."/>
            <person name="Michelmore R."/>
        </authorList>
    </citation>
    <scope>NUCLEOTIDE SEQUENCE [LARGE SCALE GENOMIC DNA]</scope>
</reference>
<proteinExistence type="predicted"/>
<protein>
    <submittedName>
        <fullName evidence="1">Uncharacterized protein</fullName>
    </submittedName>
</protein>
<evidence type="ECO:0000313" key="2">
    <source>
        <dbReference type="Proteomes" id="UP001163603"/>
    </source>
</evidence>
<evidence type="ECO:0000313" key="1">
    <source>
        <dbReference type="EMBL" id="KAJ0028385.1"/>
    </source>
</evidence>
<organism evidence="1 2">
    <name type="scientific">Pistacia integerrima</name>
    <dbReference type="NCBI Taxonomy" id="434235"/>
    <lineage>
        <taxon>Eukaryota</taxon>
        <taxon>Viridiplantae</taxon>
        <taxon>Streptophyta</taxon>
        <taxon>Embryophyta</taxon>
        <taxon>Tracheophyta</taxon>
        <taxon>Spermatophyta</taxon>
        <taxon>Magnoliopsida</taxon>
        <taxon>eudicotyledons</taxon>
        <taxon>Gunneridae</taxon>
        <taxon>Pentapetalae</taxon>
        <taxon>rosids</taxon>
        <taxon>malvids</taxon>
        <taxon>Sapindales</taxon>
        <taxon>Anacardiaceae</taxon>
        <taxon>Pistacia</taxon>
    </lineage>
</organism>
<comment type="caution">
    <text evidence="1">The sequence shown here is derived from an EMBL/GenBank/DDBJ whole genome shotgun (WGS) entry which is preliminary data.</text>
</comment>